<dbReference type="PANTHER" id="PTHR44520:SF2">
    <property type="entry name" value="RESPONSE REGULATOR RCP1"/>
    <property type="match status" value="1"/>
</dbReference>
<dbReference type="PROSITE" id="PS50110">
    <property type="entry name" value="RESPONSE_REGULATORY"/>
    <property type="match status" value="1"/>
</dbReference>
<dbReference type="Gene3D" id="3.40.50.2300">
    <property type="match status" value="1"/>
</dbReference>
<feature type="domain" description="Response regulatory" evidence="2">
    <location>
        <begin position="12"/>
        <end position="137"/>
    </location>
</feature>
<proteinExistence type="predicted"/>
<dbReference type="SMART" id="SM00448">
    <property type="entry name" value="REC"/>
    <property type="match status" value="1"/>
</dbReference>
<evidence type="ECO:0000259" key="2">
    <source>
        <dbReference type="PROSITE" id="PS50110"/>
    </source>
</evidence>
<comment type="caution">
    <text evidence="3">The sequence shown here is derived from an EMBL/GenBank/DDBJ whole genome shotgun (WGS) entry which is preliminary data.</text>
</comment>
<dbReference type="CDD" id="cd17557">
    <property type="entry name" value="REC_Rcp-like"/>
    <property type="match status" value="1"/>
</dbReference>
<dbReference type="EMBL" id="JBITLV010000005">
    <property type="protein sequence ID" value="MFI7588478.1"/>
    <property type="molecule type" value="Genomic_DNA"/>
</dbReference>
<reference evidence="3 4" key="1">
    <citation type="submission" date="2024-10" db="EMBL/GenBank/DDBJ databases">
        <title>The Natural Products Discovery Center: Release of the First 8490 Sequenced Strains for Exploring Actinobacteria Biosynthetic Diversity.</title>
        <authorList>
            <person name="Kalkreuter E."/>
            <person name="Kautsar S.A."/>
            <person name="Yang D."/>
            <person name="Bader C.D."/>
            <person name="Teijaro C.N."/>
            <person name="Fluegel L."/>
            <person name="Davis C.M."/>
            <person name="Simpson J.R."/>
            <person name="Lauterbach L."/>
            <person name="Steele A.D."/>
            <person name="Gui C."/>
            <person name="Meng S."/>
            <person name="Li G."/>
            <person name="Viehrig K."/>
            <person name="Ye F."/>
            <person name="Su P."/>
            <person name="Kiefer A.F."/>
            <person name="Nichols A."/>
            <person name="Cepeda A.J."/>
            <person name="Yan W."/>
            <person name="Fan B."/>
            <person name="Jiang Y."/>
            <person name="Adhikari A."/>
            <person name="Zheng C.-J."/>
            <person name="Schuster L."/>
            <person name="Cowan T.M."/>
            <person name="Smanski M.J."/>
            <person name="Chevrette M.G."/>
            <person name="De Carvalho L.P.S."/>
            <person name="Shen B."/>
        </authorList>
    </citation>
    <scope>NUCLEOTIDE SEQUENCE [LARGE SCALE GENOMIC DNA]</scope>
    <source>
        <strain evidence="3 4">NPDC049639</strain>
    </source>
</reference>
<feature type="modified residue" description="4-aspartylphosphate" evidence="1">
    <location>
        <position position="70"/>
    </location>
</feature>
<organism evidence="3 4">
    <name type="scientific">Spongisporangium articulatum</name>
    <dbReference type="NCBI Taxonomy" id="3362603"/>
    <lineage>
        <taxon>Bacteria</taxon>
        <taxon>Bacillati</taxon>
        <taxon>Actinomycetota</taxon>
        <taxon>Actinomycetes</taxon>
        <taxon>Kineosporiales</taxon>
        <taxon>Kineosporiaceae</taxon>
        <taxon>Spongisporangium</taxon>
    </lineage>
</organism>
<gene>
    <name evidence="3" type="ORF">ACIB24_15520</name>
</gene>
<sequence>MSLPPGRPAALTYLIVDDDPGDIMMIADILESLAGSRVVHSVGDGREALDFLRRVGRYADAPRPDVILLDLNMPRMDGRETLTAIKAAPALRTIPVVVFSTSTADSDVDACLSRYANAYVAKPVEFSQLESALQAIDGFFGQLAQLGRPASALNDESSAA</sequence>
<keyword evidence="4" id="KW-1185">Reference proteome</keyword>
<dbReference type="PANTHER" id="PTHR44520">
    <property type="entry name" value="RESPONSE REGULATOR RCP1-RELATED"/>
    <property type="match status" value="1"/>
</dbReference>
<accession>A0ABW8AQ28</accession>
<keyword evidence="1" id="KW-0597">Phosphoprotein</keyword>
<dbReference type="InterPro" id="IPR011006">
    <property type="entry name" value="CheY-like_superfamily"/>
</dbReference>
<evidence type="ECO:0000313" key="4">
    <source>
        <dbReference type="Proteomes" id="UP001612915"/>
    </source>
</evidence>
<evidence type="ECO:0000256" key="1">
    <source>
        <dbReference type="PROSITE-ProRule" id="PRU00169"/>
    </source>
</evidence>
<evidence type="ECO:0000313" key="3">
    <source>
        <dbReference type="EMBL" id="MFI7588478.1"/>
    </source>
</evidence>
<dbReference type="SUPFAM" id="SSF52172">
    <property type="entry name" value="CheY-like"/>
    <property type="match status" value="1"/>
</dbReference>
<dbReference type="InterPro" id="IPR001789">
    <property type="entry name" value="Sig_transdc_resp-reg_receiver"/>
</dbReference>
<dbReference type="Pfam" id="PF00072">
    <property type="entry name" value="Response_reg"/>
    <property type="match status" value="1"/>
</dbReference>
<name>A0ABW8AQ28_9ACTN</name>
<dbReference type="InterPro" id="IPR052893">
    <property type="entry name" value="TCS_response_regulator"/>
</dbReference>
<dbReference type="RefSeq" id="WP_398282194.1">
    <property type="nucleotide sequence ID" value="NZ_JBITLV010000005.1"/>
</dbReference>
<dbReference type="Proteomes" id="UP001612915">
    <property type="component" value="Unassembled WGS sequence"/>
</dbReference>
<protein>
    <submittedName>
        <fullName evidence="3">Response regulator</fullName>
    </submittedName>
</protein>